<dbReference type="InterPro" id="IPR043365">
    <property type="entry name" value="NWD1"/>
</dbReference>
<dbReference type="PANTHER" id="PTHR45013:SF1">
    <property type="entry name" value="NACHT DOMAIN- AND WD REPEAT-CONTAINING PROTEIN 1"/>
    <property type="match status" value="1"/>
</dbReference>
<evidence type="ECO:0000256" key="1">
    <source>
        <dbReference type="PROSITE-ProRule" id="PRU00221"/>
    </source>
</evidence>
<reference evidence="2" key="2">
    <citation type="submission" date="2004-02" db="EMBL/GenBank/DDBJ databases">
        <authorList>
            <consortium name="Genoscope"/>
            <consortium name="Whitehead Institute Centre for Genome Research"/>
        </authorList>
    </citation>
    <scope>NUCLEOTIDE SEQUENCE</scope>
</reference>
<dbReference type="KEGG" id="tng:GSTEN00006270G001"/>
<gene>
    <name evidence="2" type="ORF">GSTENG00006270001</name>
</gene>
<dbReference type="InterPro" id="IPR015943">
    <property type="entry name" value="WD40/YVTN_repeat-like_dom_sf"/>
</dbReference>
<sequence>MVRVFISSTFTDMSSERRALLDQAYPEVLAFCRRLGLAFEVCSFLLSRISPRLTQGASSSSGGGLVLGAPWRSGWRAGSPGALPGGDPEVSADVGWSRLRPLLFFSDFPELALKALLGNRYGHRALFLSSSRSRSSSVFSPRSPKTPEGVRELNQWYLKDSNAVPPTYRLQPITAHLPHHADLRPESRGQREKDALCWRATEARLLSVAVVTSLTVLLLQVWSRTWTWVWRTAPRWRLSSLSVRFLAIVDKQRSARNRFKDLTADGLMDGDAQRLLAELKSRLYATHQEVLHPHCVELSKGGVEPKHGEHARYLDAVCQQFVSQMKARITAALGLAQEMQSVLGGGRRGGQAAGGRHPRRPDVVAVLRSLLLQICHAHGLAPPPPAKASSLAEVSELFSSVLAEVSQRGDTLVLILDALDQLSDLHHAHKLYWLPARLPPHVHLVVSMDTNSQAFANVRLKVEPVTGFFEAERLAPADGQQILESEGLLEADYVTSCPWMMTSSARCTGTPPLPPRHCSGCPPSFGLDSGGTWAVCWRSAGRRAWPASPSPTGVCGRAVAARYLTPARRGRRLGHLAEYFLGRPRPSRCGSLRVWPMSGSSRSCPITCCMPGSGRSYVRKFLVIKDGTRCMTEVLKGEWLSFDPWLRFPGNAEWLYCKVRVCGVSSVIQDLDQSSQYMDCPETGLIRDTLVLMRPSVDFLGGHMDVSLFSSELLARLCSLATPFPSLIGQLCSQCEACLLACAEPVLIPKCSFLQQPGGALQHTLTGLGGGVVCVEVSVAADLLVAGSEEGRMAVWNLADRQLVHLLLGHAGAILDIKVIDGSTGCLSLADDCSLRRWSLVSGQQLLCIRNVLDSAPSSAHLHLFEPKRLLFICSSTQVPLRNYNPKLPLWLQQSFRSRGQDQVRVRVQSQGSGVRLGGRGSFSSPL</sequence>
<dbReference type="OrthoDB" id="6134417at2759"/>
<comment type="caution">
    <text evidence="2">The sequence shown here is derived from an EMBL/GenBank/DDBJ whole genome shotgun (WGS) entry which is preliminary data.</text>
</comment>
<dbReference type="PANTHER" id="PTHR45013">
    <property type="entry name" value="NACHT DOMAIN- AND WD REPEAT-CONTAINING PROTEIN 1"/>
    <property type="match status" value="1"/>
</dbReference>
<evidence type="ECO:0000313" key="2">
    <source>
        <dbReference type="EMBL" id="CAF91486.1"/>
    </source>
</evidence>
<dbReference type="SMART" id="SM00320">
    <property type="entry name" value="WD40"/>
    <property type="match status" value="2"/>
</dbReference>
<dbReference type="PROSITE" id="PS50082">
    <property type="entry name" value="WD_REPEATS_2"/>
    <property type="match status" value="1"/>
</dbReference>
<accession>Q4T6J6</accession>
<dbReference type="InterPro" id="IPR036322">
    <property type="entry name" value="WD40_repeat_dom_sf"/>
</dbReference>
<feature type="repeat" description="WD" evidence="1">
    <location>
        <begin position="765"/>
        <end position="806"/>
    </location>
</feature>
<dbReference type="AlphaFoldDB" id="Q4T6J6"/>
<organism evidence="2">
    <name type="scientific">Tetraodon nigroviridis</name>
    <name type="common">Spotted green pufferfish</name>
    <name type="synonym">Chelonodon nigroviridis</name>
    <dbReference type="NCBI Taxonomy" id="99883"/>
    <lineage>
        <taxon>Eukaryota</taxon>
        <taxon>Metazoa</taxon>
        <taxon>Chordata</taxon>
        <taxon>Craniata</taxon>
        <taxon>Vertebrata</taxon>
        <taxon>Euteleostomi</taxon>
        <taxon>Actinopterygii</taxon>
        <taxon>Neopterygii</taxon>
        <taxon>Teleostei</taxon>
        <taxon>Neoteleostei</taxon>
        <taxon>Acanthomorphata</taxon>
        <taxon>Eupercaria</taxon>
        <taxon>Tetraodontiformes</taxon>
        <taxon>Tetradontoidea</taxon>
        <taxon>Tetraodontidae</taxon>
        <taxon>Tetraodon</taxon>
    </lineage>
</organism>
<dbReference type="EMBL" id="CAAE01008730">
    <property type="protein sequence ID" value="CAF91486.1"/>
    <property type="molecule type" value="Genomic_DNA"/>
</dbReference>
<name>Q4T6J6_TETNG</name>
<proteinExistence type="predicted"/>
<dbReference type="InterPro" id="IPR001680">
    <property type="entry name" value="WD40_rpt"/>
</dbReference>
<keyword evidence="1" id="KW-0853">WD repeat</keyword>
<dbReference type="SUPFAM" id="SSF50978">
    <property type="entry name" value="WD40 repeat-like"/>
    <property type="match status" value="1"/>
</dbReference>
<reference evidence="2" key="1">
    <citation type="journal article" date="2004" name="Nature">
        <title>Genome duplication in the teleost fish Tetraodon nigroviridis reveals the early vertebrate proto-karyotype.</title>
        <authorList>
            <person name="Jaillon O."/>
            <person name="Aury J.-M."/>
            <person name="Brunet F."/>
            <person name="Petit J.-L."/>
            <person name="Stange-Thomann N."/>
            <person name="Mauceli E."/>
            <person name="Bouneau L."/>
            <person name="Fischer C."/>
            <person name="Ozouf-Costaz C."/>
            <person name="Bernot A."/>
            <person name="Nicaud S."/>
            <person name="Jaffe D."/>
            <person name="Fisher S."/>
            <person name="Lutfalla G."/>
            <person name="Dossat C."/>
            <person name="Segurens B."/>
            <person name="Dasilva C."/>
            <person name="Salanoubat M."/>
            <person name="Levy M."/>
            <person name="Boudet N."/>
            <person name="Castellano S."/>
            <person name="Anthouard V."/>
            <person name="Jubin C."/>
            <person name="Castelli V."/>
            <person name="Katinka M."/>
            <person name="Vacherie B."/>
            <person name="Biemont C."/>
            <person name="Skalli Z."/>
            <person name="Cattolico L."/>
            <person name="Poulain J."/>
            <person name="De Berardinis V."/>
            <person name="Cruaud C."/>
            <person name="Duprat S."/>
            <person name="Brottier P."/>
            <person name="Coutanceau J.-P."/>
            <person name="Gouzy J."/>
            <person name="Parra G."/>
            <person name="Lardier G."/>
            <person name="Chapple C."/>
            <person name="McKernan K.J."/>
            <person name="McEwan P."/>
            <person name="Bosak S."/>
            <person name="Kellis M."/>
            <person name="Volff J.-N."/>
            <person name="Guigo R."/>
            <person name="Zody M.C."/>
            <person name="Mesirov J."/>
            <person name="Lindblad-Toh K."/>
            <person name="Birren B."/>
            <person name="Nusbaum C."/>
            <person name="Kahn D."/>
            <person name="Robinson-Rechavi M."/>
            <person name="Laudet V."/>
            <person name="Schachter V."/>
            <person name="Quetier F."/>
            <person name="Saurin W."/>
            <person name="Scarpelli C."/>
            <person name="Wincker P."/>
            <person name="Lander E.S."/>
            <person name="Weissenbach J."/>
            <person name="Roest Crollius H."/>
        </authorList>
    </citation>
    <scope>NUCLEOTIDE SEQUENCE [LARGE SCALE GENOMIC DNA]</scope>
</reference>
<dbReference type="Gene3D" id="2.130.10.10">
    <property type="entry name" value="YVTN repeat-like/Quinoprotein amine dehydrogenase"/>
    <property type="match status" value="1"/>
</dbReference>
<protein>
    <submittedName>
        <fullName evidence="2">(spotted green pufferfish) hypothetical protein</fullName>
    </submittedName>
</protein>